<proteinExistence type="predicted"/>
<dbReference type="KEGG" id="ngr:NAEGRDRAFT_63575"/>
<feature type="compositionally biased region" description="Low complexity" evidence="1">
    <location>
        <begin position="215"/>
        <end position="224"/>
    </location>
</feature>
<reference evidence="2 3" key="1">
    <citation type="journal article" date="2010" name="Cell">
        <title>The genome of Naegleria gruberi illuminates early eukaryotic versatility.</title>
        <authorList>
            <person name="Fritz-Laylin L.K."/>
            <person name="Prochnik S.E."/>
            <person name="Ginger M.L."/>
            <person name="Dacks J.B."/>
            <person name="Carpenter M.L."/>
            <person name="Field M.C."/>
            <person name="Kuo A."/>
            <person name="Paredez A."/>
            <person name="Chapman J."/>
            <person name="Pham J."/>
            <person name="Shu S."/>
            <person name="Neupane R."/>
            <person name="Cipriano M."/>
            <person name="Mancuso J."/>
            <person name="Tu H."/>
            <person name="Salamov A."/>
            <person name="Lindquist E."/>
            <person name="Shapiro H."/>
            <person name="Lucas S."/>
            <person name="Grigoriev I.V."/>
            <person name="Cande W.Z."/>
            <person name="Fulton C."/>
            <person name="Rokhsar D.S."/>
            <person name="Dawson S.C."/>
        </authorList>
    </citation>
    <scope>NUCLEOTIDE SEQUENCE [LARGE SCALE GENOMIC DNA]</scope>
    <source>
        <strain evidence="2 3">NEG-M</strain>
    </source>
</reference>
<feature type="compositionally biased region" description="Polar residues" evidence="1">
    <location>
        <begin position="142"/>
        <end position="151"/>
    </location>
</feature>
<dbReference type="VEuPathDB" id="AmoebaDB:NAEGRDRAFT_63575"/>
<keyword evidence="3" id="KW-1185">Reference proteome</keyword>
<dbReference type="OrthoDB" id="429991at2759"/>
<dbReference type="Proteomes" id="UP000006671">
    <property type="component" value="Unassembled WGS sequence"/>
</dbReference>
<dbReference type="Pfam" id="PF07004">
    <property type="entry name" value="SHIPPO-rpt"/>
    <property type="match status" value="6"/>
</dbReference>
<dbReference type="EMBL" id="GG738851">
    <property type="protein sequence ID" value="EFC48307.1"/>
    <property type="molecule type" value="Genomic_DNA"/>
</dbReference>
<feature type="compositionally biased region" description="Polar residues" evidence="1">
    <location>
        <begin position="84"/>
        <end position="114"/>
    </location>
</feature>
<dbReference type="InterPro" id="IPR010736">
    <property type="entry name" value="SHIPPO-rpt"/>
</dbReference>
<evidence type="ECO:0000313" key="3">
    <source>
        <dbReference type="Proteomes" id="UP000006671"/>
    </source>
</evidence>
<feature type="compositionally biased region" description="Basic and acidic residues" evidence="1">
    <location>
        <begin position="396"/>
        <end position="415"/>
    </location>
</feature>
<gene>
    <name evidence="2" type="ORF">NAEGRDRAFT_63575</name>
</gene>
<feature type="region of interest" description="Disordered" evidence="1">
    <location>
        <begin position="370"/>
        <end position="415"/>
    </location>
</feature>
<feature type="region of interest" description="Disordered" evidence="1">
    <location>
        <begin position="336"/>
        <end position="358"/>
    </location>
</feature>
<dbReference type="RefSeq" id="XP_002681051.1">
    <property type="nucleotide sequence ID" value="XM_002681005.1"/>
</dbReference>
<evidence type="ECO:0000256" key="1">
    <source>
        <dbReference type="SAM" id="MobiDB-lite"/>
    </source>
</evidence>
<feature type="compositionally biased region" description="Polar residues" evidence="1">
    <location>
        <begin position="346"/>
        <end position="358"/>
    </location>
</feature>
<accession>D2V429</accession>
<feature type="compositionally biased region" description="Low complexity" evidence="1">
    <location>
        <begin position="36"/>
        <end position="72"/>
    </location>
</feature>
<dbReference type="AlphaFoldDB" id="D2V429"/>
<dbReference type="GeneID" id="8849764"/>
<feature type="compositionally biased region" description="Low complexity" evidence="1">
    <location>
        <begin position="163"/>
        <end position="179"/>
    </location>
</feature>
<protein>
    <submittedName>
        <fullName evidence="2">Predicted protein</fullName>
    </submittedName>
</protein>
<sequence>MSRKAVEDVMRIEVEIMDATRGVSNARPSSSHHSTKNTNNNTNNNNNQPTTTSSSNQQAQQQTVNNINNNTNKPKVVPPRLDLQQPSITNHPINSKFNQKSPVRSSRSYTNSNEIYPPIASNVDIVTKKYTYNRNTSSTSLFDKTQAQSARLKTKDTFKSPRSTYQQQSSRQQTTQKTSPLKSRSPPKERKQSSSIVYSPPKSRDSSRSRPHSSPPGRRSTTPKPVRDHPSHIINTNVPLFTPGPGAYEVDKSSKYLRPSTAISMSRNSRFKETKFETPSPHTYNPEKPLKRMPSPRFGSSKRPDSAKSVSPGPIYDVNDNALSKVKNTPRFSFPLSPRDLDVENRTPSPGTYSPNYSATMRKSVTVVFPKSPKQERTKSTTPGPGIYDVPSGNKQKKEPAFSFAKSERHSDKKSVVDNQYDVAWSSFSPKGVSKFGSTKRFSSQKKNDVPFHQSQTEWKKTQAGKFGKDRRALNDINSSKLTPGPGYYQPNYTVTLPSSSKPVLYLTG</sequence>
<feature type="region of interest" description="Disordered" evidence="1">
    <location>
        <begin position="267"/>
        <end position="320"/>
    </location>
</feature>
<name>D2V429_NAEGR</name>
<evidence type="ECO:0000313" key="2">
    <source>
        <dbReference type="EMBL" id="EFC48307.1"/>
    </source>
</evidence>
<organism evidence="3">
    <name type="scientific">Naegleria gruberi</name>
    <name type="common">Amoeba</name>
    <dbReference type="NCBI Taxonomy" id="5762"/>
    <lineage>
        <taxon>Eukaryota</taxon>
        <taxon>Discoba</taxon>
        <taxon>Heterolobosea</taxon>
        <taxon>Tetramitia</taxon>
        <taxon>Eutetramitia</taxon>
        <taxon>Vahlkampfiidae</taxon>
        <taxon>Naegleria</taxon>
    </lineage>
</organism>
<feature type="compositionally biased region" description="Polar residues" evidence="1">
    <location>
        <begin position="22"/>
        <end position="32"/>
    </location>
</feature>
<dbReference type="InParanoid" id="D2V429"/>
<feature type="region of interest" description="Disordered" evidence="1">
    <location>
        <begin position="20"/>
        <end position="115"/>
    </location>
</feature>
<dbReference type="OMA" id="REIESEH"/>
<feature type="region of interest" description="Disordered" evidence="1">
    <location>
        <begin position="142"/>
        <end position="245"/>
    </location>
</feature>